<protein>
    <recommendedName>
        <fullName evidence="5">DIRP domain-containing protein</fullName>
    </recommendedName>
</protein>
<dbReference type="Pfam" id="PF19438">
    <property type="entry name" value="LIN9_C"/>
    <property type="match status" value="1"/>
</dbReference>
<dbReference type="Pfam" id="PF06584">
    <property type="entry name" value="DIRP"/>
    <property type="match status" value="1"/>
</dbReference>
<dbReference type="InterPro" id="IPR033471">
    <property type="entry name" value="DIRP"/>
</dbReference>
<dbReference type="GO" id="GO:0007141">
    <property type="term" value="P:male meiosis I"/>
    <property type="evidence" value="ECO:0007669"/>
    <property type="project" value="EnsemblMetazoa"/>
</dbReference>
<dbReference type="Proteomes" id="UP000007801">
    <property type="component" value="Unassembled WGS sequence"/>
</dbReference>
<dbReference type="GO" id="GO:0051726">
    <property type="term" value="P:regulation of cell cycle"/>
    <property type="evidence" value="ECO:0007669"/>
    <property type="project" value="TreeGrafter"/>
</dbReference>
<evidence type="ECO:0000313" key="7">
    <source>
        <dbReference type="Proteomes" id="UP000007801"/>
    </source>
</evidence>
<evidence type="ECO:0000313" key="6">
    <source>
        <dbReference type="EMBL" id="EDV38432.1"/>
    </source>
</evidence>
<feature type="compositionally biased region" description="Basic and acidic residues" evidence="4">
    <location>
        <begin position="899"/>
        <end position="913"/>
    </location>
</feature>
<dbReference type="GO" id="GO:0048515">
    <property type="term" value="P:spermatid differentiation"/>
    <property type="evidence" value="ECO:0007669"/>
    <property type="project" value="EnsemblMetazoa"/>
</dbReference>
<dbReference type="GO" id="GO:0003677">
    <property type="term" value="F:DNA binding"/>
    <property type="evidence" value="ECO:0007669"/>
    <property type="project" value="EnsemblMetazoa"/>
</dbReference>
<dbReference type="GO" id="GO:0000122">
    <property type="term" value="P:negative regulation of transcription by RNA polymerase II"/>
    <property type="evidence" value="ECO:0007669"/>
    <property type="project" value="EnsemblMetazoa"/>
</dbReference>
<feature type="compositionally biased region" description="Acidic residues" evidence="4">
    <location>
        <begin position="66"/>
        <end position="105"/>
    </location>
</feature>
<comment type="subcellular location">
    <subcellularLocation>
        <location evidence="1">Nucleus</location>
    </subcellularLocation>
</comment>
<comment type="similarity">
    <text evidence="2">Belongs to the lin-9 family.</text>
</comment>
<dbReference type="SMR" id="B3MXG7"/>
<dbReference type="eggNOG" id="KOG1019">
    <property type="taxonomic scope" value="Eukaryota"/>
</dbReference>
<feature type="compositionally biased region" description="Low complexity" evidence="4">
    <location>
        <begin position="20"/>
        <end position="44"/>
    </location>
</feature>
<organism evidence="6 7">
    <name type="scientific">Drosophila ananassae</name>
    <name type="common">Fruit fly</name>
    <dbReference type="NCBI Taxonomy" id="7217"/>
    <lineage>
        <taxon>Eukaryota</taxon>
        <taxon>Metazoa</taxon>
        <taxon>Ecdysozoa</taxon>
        <taxon>Arthropoda</taxon>
        <taxon>Hexapoda</taxon>
        <taxon>Insecta</taxon>
        <taxon>Pterygota</taxon>
        <taxon>Neoptera</taxon>
        <taxon>Endopterygota</taxon>
        <taxon>Diptera</taxon>
        <taxon>Brachycera</taxon>
        <taxon>Muscomorpha</taxon>
        <taxon>Ephydroidea</taxon>
        <taxon>Drosophilidae</taxon>
        <taxon>Drosophila</taxon>
        <taxon>Sophophora</taxon>
    </lineage>
</organism>
<dbReference type="GeneID" id="6502211"/>
<keyword evidence="3" id="KW-0539">Nucleus</keyword>
<evidence type="ECO:0000256" key="4">
    <source>
        <dbReference type="SAM" id="MobiDB-lite"/>
    </source>
</evidence>
<feature type="compositionally biased region" description="Acidic residues" evidence="4">
    <location>
        <begin position="952"/>
        <end position="972"/>
    </location>
</feature>
<dbReference type="GO" id="GO:0007098">
    <property type="term" value="P:centrosome cycle"/>
    <property type="evidence" value="ECO:0007669"/>
    <property type="project" value="EnsemblMetazoa"/>
</dbReference>
<feature type="region of interest" description="Disordered" evidence="4">
    <location>
        <begin position="225"/>
        <end position="256"/>
    </location>
</feature>
<feature type="region of interest" description="Disordered" evidence="4">
    <location>
        <begin position="1"/>
        <end position="107"/>
    </location>
</feature>
<dbReference type="InterPro" id="IPR010561">
    <property type="entry name" value="LIN-9/ALY1"/>
</dbReference>
<evidence type="ECO:0000256" key="2">
    <source>
        <dbReference type="ARBA" id="ARBA00006732"/>
    </source>
</evidence>
<dbReference type="AlphaFoldDB" id="B3MXG7"/>
<dbReference type="PANTHER" id="PTHR21689">
    <property type="entry name" value="LIN-9"/>
    <property type="match status" value="1"/>
</dbReference>
<dbReference type="EMBL" id="CH902630">
    <property type="protein sequence ID" value="EDV38432.1"/>
    <property type="molecule type" value="Genomic_DNA"/>
</dbReference>
<evidence type="ECO:0000256" key="3">
    <source>
        <dbReference type="ARBA" id="ARBA00023242"/>
    </source>
</evidence>
<dbReference type="GO" id="GO:0006351">
    <property type="term" value="P:DNA-templated transcription"/>
    <property type="evidence" value="ECO:0007669"/>
    <property type="project" value="InterPro"/>
</dbReference>
<feature type="domain" description="DIRP" evidence="5">
    <location>
        <begin position="320"/>
        <end position="428"/>
    </location>
</feature>
<dbReference type="GO" id="GO:0005737">
    <property type="term" value="C:cytoplasm"/>
    <property type="evidence" value="ECO:0007669"/>
    <property type="project" value="EnsemblMetazoa"/>
</dbReference>
<proteinExistence type="inferred from homology"/>
<name>B3MXG7_DROAN</name>
<dbReference type="GO" id="GO:0031523">
    <property type="term" value="C:Myb complex"/>
    <property type="evidence" value="ECO:0007669"/>
    <property type="project" value="EnsemblMetazoa"/>
</dbReference>
<feature type="region of interest" description="Disordered" evidence="4">
    <location>
        <begin position="514"/>
        <end position="533"/>
    </location>
</feature>
<dbReference type="OMA" id="NRHEWVN"/>
<dbReference type="KEGG" id="dan:6502211"/>
<evidence type="ECO:0000259" key="5">
    <source>
        <dbReference type="SMART" id="SM01135"/>
    </source>
</evidence>
<dbReference type="InterPro" id="IPR045831">
    <property type="entry name" value="LIN9_C"/>
</dbReference>
<dbReference type="InParanoid" id="B3MXG7"/>
<dbReference type="PANTHER" id="PTHR21689:SF2">
    <property type="entry name" value="PROTEIN LIN-9 HOMOLOG"/>
    <property type="match status" value="1"/>
</dbReference>
<dbReference type="GO" id="GO:0000785">
    <property type="term" value="C:chromatin"/>
    <property type="evidence" value="ECO:0007669"/>
    <property type="project" value="EnsemblMetazoa"/>
</dbReference>
<reference evidence="6 7" key="1">
    <citation type="journal article" date="2007" name="Nature">
        <title>Evolution of genes and genomes on the Drosophila phylogeny.</title>
        <authorList>
            <consortium name="Drosophila 12 Genomes Consortium"/>
            <person name="Clark A.G."/>
            <person name="Eisen M.B."/>
            <person name="Smith D.R."/>
            <person name="Bergman C.M."/>
            <person name="Oliver B."/>
            <person name="Markow T.A."/>
            <person name="Kaufman T.C."/>
            <person name="Kellis M."/>
            <person name="Gelbart W."/>
            <person name="Iyer V.N."/>
            <person name="Pollard D.A."/>
            <person name="Sackton T.B."/>
            <person name="Larracuente A.M."/>
            <person name="Singh N.D."/>
            <person name="Abad J.P."/>
            <person name="Abt D.N."/>
            <person name="Adryan B."/>
            <person name="Aguade M."/>
            <person name="Akashi H."/>
            <person name="Anderson W.W."/>
            <person name="Aquadro C.F."/>
            <person name="Ardell D.H."/>
            <person name="Arguello R."/>
            <person name="Artieri C.G."/>
            <person name="Barbash D.A."/>
            <person name="Barker D."/>
            <person name="Barsanti P."/>
            <person name="Batterham P."/>
            <person name="Batzoglou S."/>
            <person name="Begun D."/>
            <person name="Bhutkar A."/>
            <person name="Blanco E."/>
            <person name="Bosak S.A."/>
            <person name="Bradley R.K."/>
            <person name="Brand A.D."/>
            <person name="Brent M.R."/>
            <person name="Brooks A.N."/>
            <person name="Brown R.H."/>
            <person name="Butlin R.K."/>
            <person name="Caggese C."/>
            <person name="Calvi B.R."/>
            <person name="Bernardo de Carvalho A."/>
            <person name="Caspi A."/>
            <person name="Castrezana S."/>
            <person name="Celniker S.E."/>
            <person name="Chang J.L."/>
            <person name="Chapple C."/>
            <person name="Chatterji S."/>
            <person name="Chinwalla A."/>
            <person name="Civetta A."/>
            <person name="Clifton S.W."/>
            <person name="Comeron J.M."/>
            <person name="Costello J.C."/>
            <person name="Coyne J.A."/>
            <person name="Daub J."/>
            <person name="David R.G."/>
            <person name="Delcher A.L."/>
            <person name="Delehaunty K."/>
            <person name="Do C.B."/>
            <person name="Ebling H."/>
            <person name="Edwards K."/>
            <person name="Eickbush T."/>
            <person name="Evans J.D."/>
            <person name="Filipski A."/>
            <person name="Findeiss S."/>
            <person name="Freyhult E."/>
            <person name="Fulton L."/>
            <person name="Fulton R."/>
            <person name="Garcia A.C."/>
            <person name="Gardiner A."/>
            <person name="Garfield D.A."/>
            <person name="Garvin B.E."/>
            <person name="Gibson G."/>
            <person name="Gilbert D."/>
            <person name="Gnerre S."/>
            <person name="Godfrey J."/>
            <person name="Good R."/>
            <person name="Gotea V."/>
            <person name="Gravely B."/>
            <person name="Greenberg A.J."/>
            <person name="Griffiths-Jones S."/>
            <person name="Gross S."/>
            <person name="Guigo R."/>
            <person name="Gustafson E.A."/>
            <person name="Haerty W."/>
            <person name="Hahn M.W."/>
            <person name="Halligan D.L."/>
            <person name="Halpern A.L."/>
            <person name="Halter G.M."/>
            <person name="Han M.V."/>
            <person name="Heger A."/>
            <person name="Hillier L."/>
            <person name="Hinrichs A.S."/>
            <person name="Holmes I."/>
            <person name="Hoskins R.A."/>
            <person name="Hubisz M.J."/>
            <person name="Hultmark D."/>
            <person name="Huntley M.A."/>
            <person name="Jaffe D.B."/>
            <person name="Jagadeeshan S."/>
            <person name="Jeck W.R."/>
            <person name="Johnson J."/>
            <person name="Jones C.D."/>
            <person name="Jordan W.C."/>
            <person name="Karpen G.H."/>
            <person name="Kataoka E."/>
            <person name="Keightley P.D."/>
            <person name="Kheradpour P."/>
            <person name="Kirkness E.F."/>
            <person name="Koerich L.B."/>
            <person name="Kristiansen K."/>
            <person name="Kudrna D."/>
            <person name="Kulathinal R.J."/>
            <person name="Kumar S."/>
            <person name="Kwok R."/>
            <person name="Lander E."/>
            <person name="Langley C.H."/>
            <person name="Lapoint R."/>
            <person name="Lazzaro B.P."/>
            <person name="Lee S.J."/>
            <person name="Levesque L."/>
            <person name="Li R."/>
            <person name="Lin C.F."/>
            <person name="Lin M.F."/>
            <person name="Lindblad-Toh K."/>
            <person name="Llopart A."/>
            <person name="Long M."/>
            <person name="Low L."/>
            <person name="Lozovsky E."/>
            <person name="Lu J."/>
            <person name="Luo M."/>
            <person name="Machado C.A."/>
            <person name="Makalowski W."/>
            <person name="Marzo M."/>
            <person name="Matsuda M."/>
            <person name="Matzkin L."/>
            <person name="McAllister B."/>
            <person name="McBride C.S."/>
            <person name="McKernan B."/>
            <person name="McKernan K."/>
            <person name="Mendez-Lago M."/>
            <person name="Minx P."/>
            <person name="Mollenhauer M.U."/>
            <person name="Montooth K."/>
            <person name="Mount S.M."/>
            <person name="Mu X."/>
            <person name="Myers E."/>
            <person name="Negre B."/>
            <person name="Newfeld S."/>
            <person name="Nielsen R."/>
            <person name="Noor M.A."/>
            <person name="O'Grady P."/>
            <person name="Pachter L."/>
            <person name="Papaceit M."/>
            <person name="Parisi M.J."/>
            <person name="Parisi M."/>
            <person name="Parts L."/>
            <person name="Pedersen J.S."/>
            <person name="Pesole G."/>
            <person name="Phillippy A.M."/>
            <person name="Ponting C.P."/>
            <person name="Pop M."/>
            <person name="Porcelli D."/>
            <person name="Powell J.R."/>
            <person name="Prohaska S."/>
            <person name="Pruitt K."/>
            <person name="Puig M."/>
            <person name="Quesneville H."/>
            <person name="Ram K.R."/>
            <person name="Rand D."/>
            <person name="Rasmussen M.D."/>
            <person name="Reed L.K."/>
            <person name="Reenan R."/>
            <person name="Reily A."/>
            <person name="Remington K.A."/>
            <person name="Rieger T.T."/>
            <person name="Ritchie M.G."/>
            <person name="Robin C."/>
            <person name="Rogers Y.H."/>
            <person name="Rohde C."/>
            <person name="Rozas J."/>
            <person name="Rubenfield M.J."/>
            <person name="Ruiz A."/>
            <person name="Russo S."/>
            <person name="Salzberg S.L."/>
            <person name="Sanchez-Gracia A."/>
            <person name="Saranga D.J."/>
            <person name="Sato H."/>
            <person name="Schaeffer S.W."/>
            <person name="Schatz M.C."/>
            <person name="Schlenke T."/>
            <person name="Schwartz R."/>
            <person name="Segarra C."/>
            <person name="Singh R.S."/>
            <person name="Sirot L."/>
            <person name="Sirota M."/>
            <person name="Sisneros N.B."/>
            <person name="Smith C.D."/>
            <person name="Smith T.F."/>
            <person name="Spieth J."/>
            <person name="Stage D.E."/>
            <person name="Stark A."/>
            <person name="Stephan W."/>
            <person name="Strausberg R.L."/>
            <person name="Strempel S."/>
            <person name="Sturgill D."/>
            <person name="Sutton G."/>
            <person name="Sutton G.G."/>
            <person name="Tao W."/>
            <person name="Teichmann S."/>
            <person name="Tobari Y.N."/>
            <person name="Tomimura Y."/>
            <person name="Tsolas J.M."/>
            <person name="Valente V.L."/>
            <person name="Venter E."/>
            <person name="Venter J.C."/>
            <person name="Vicario S."/>
            <person name="Vieira F.G."/>
            <person name="Vilella A.J."/>
            <person name="Villasante A."/>
            <person name="Walenz B."/>
            <person name="Wang J."/>
            <person name="Wasserman M."/>
            <person name="Watts T."/>
            <person name="Wilson D."/>
            <person name="Wilson R.K."/>
            <person name="Wing R.A."/>
            <person name="Wolfner M.F."/>
            <person name="Wong A."/>
            <person name="Wong G.K."/>
            <person name="Wu C.I."/>
            <person name="Wu G."/>
            <person name="Yamamoto D."/>
            <person name="Yang H.P."/>
            <person name="Yang S.P."/>
            <person name="Yorke J.A."/>
            <person name="Yoshida K."/>
            <person name="Zdobnov E."/>
            <person name="Zhang P."/>
            <person name="Zhang Y."/>
            <person name="Zimin A.V."/>
            <person name="Baldwin J."/>
            <person name="Abdouelleil A."/>
            <person name="Abdulkadir J."/>
            <person name="Abebe A."/>
            <person name="Abera B."/>
            <person name="Abreu J."/>
            <person name="Acer S.C."/>
            <person name="Aftuck L."/>
            <person name="Alexander A."/>
            <person name="An P."/>
            <person name="Anderson E."/>
            <person name="Anderson S."/>
            <person name="Arachi H."/>
            <person name="Azer M."/>
            <person name="Bachantsang P."/>
            <person name="Barry A."/>
            <person name="Bayul T."/>
            <person name="Berlin A."/>
            <person name="Bessette D."/>
            <person name="Bloom T."/>
            <person name="Blye J."/>
            <person name="Boguslavskiy L."/>
            <person name="Bonnet C."/>
            <person name="Boukhgalter B."/>
            <person name="Bourzgui I."/>
            <person name="Brown A."/>
            <person name="Cahill P."/>
            <person name="Channer S."/>
            <person name="Cheshatsang Y."/>
            <person name="Chuda L."/>
            <person name="Citroen M."/>
            <person name="Collymore A."/>
            <person name="Cooke P."/>
            <person name="Costello M."/>
            <person name="D'Aco K."/>
            <person name="Daza R."/>
            <person name="De Haan G."/>
            <person name="DeGray S."/>
            <person name="DeMaso C."/>
            <person name="Dhargay N."/>
            <person name="Dooley K."/>
            <person name="Dooley E."/>
            <person name="Doricent M."/>
            <person name="Dorje P."/>
            <person name="Dorjee K."/>
            <person name="Dupes A."/>
            <person name="Elong R."/>
            <person name="Falk J."/>
            <person name="Farina A."/>
            <person name="Faro S."/>
            <person name="Ferguson D."/>
            <person name="Fisher S."/>
            <person name="Foley C.D."/>
            <person name="Franke A."/>
            <person name="Friedrich D."/>
            <person name="Gadbois L."/>
            <person name="Gearin G."/>
            <person name="Gearin C.R."/>
            <person name="Giannoukos G."/>
            <person name="Goode T."/>
            <person name="Graham J."/>
            <person name="Grandbois E."/>
            <person name="Grewal S."/>
            <person name="Gyaltsen K."/>
            <person name="Hafez N."/>
            <person name="Hagos B."/>
            <person name="Hall J."/>
            <person name="Henson C."/>
            <person name="Hollinger A."/>
            <person name="Honan T."/>
            <person name="Huard M.D."/>
            <person name="Hughes L."/>
            <person name="Hurhula B."/>
            <person name="Husby M.E."/>
            <person name="Kamat A."/>
            <person name="Kanga B."/>
            <person name="Kashin S."/>
            <person name="Khazanovich D."/>
            <person name="Kisner P."/>
            <person name="Lance K."/>
            <person name="Lara M."/>
            <person name="Lee W."/>
            <person name="Lennon N."/>
            <person name="Letendre F."/>
            <person name="LeVine R."/>
            <person name="Lipovsky A."/>
            <person name="Liu X."/>
            <person name="Liu J."/>
            <person name="Liu S."/>
            <person name="Lokyitsang T."/>
            <person name="Lokyitsang Y."/>
            <person name="Lubonja R."/>
            <person name="Lui A."/>
            <person name="MacDonald P."/>
            <person name="Magnisalis V."/>
            <person name="Maru K."/>
            <person name="Matthews C."/>
            <person name="McCusker W."/>
            <person name="McDonough S."/>
            <person name="Mehta T."/>
            <person name="Meldrim J."/>
            <person name="Meneus L."/>
            <person name="Mihai O."/>
            <person name="Mihalev A."/>
            <person name="Mihova T."/>
            <person name="Mittelman R."/>
            <person name="Mlenga V."/>
            <person name="Montmayeur A."/>
            <person name="Mulrain L."/>
            <person name="Navidi A."/>
            <person name="Naylor J."/>
            <person name="Negash T."/>
            <person name="Nguyen T."/>
            <person name="Nguyen N."/>
            <person name="Nicol R."/>
            <person name="Norbu C."/>
            <person name="Norbu N."/>
            <person name="Novod N."/>
            <person name="O'Neill B."/>
            <person name="Osman S."/>
            <person name="Markiewicz E."/>
            <person name="Oyono O.L."/>
            <person name="Patti C."/>
            <person name="Phunkhang P."/>
            <person name="Pierre F."/>
            <person name="Priest M."/>
            <person name="Raghuraman S."/>
            <person name="Rege F."/>
            <person name="Reyes R."/>
            <person name="Rise C."/>
            <person name="Rogov P."/>
            <person name="Ross K."/>
            <person name="Ryan E."/>
            <person name="Settipalli S."/>
            <person name="Shea T."/>
            <person name="Sherpa N."/>
            <person name="Shi L."/>
            <person name="Shih D."/>
            <person name="Sparrow T."/>
            <person name="Spaulding J."/>
            <person name="Stalker J."/>
            <person name="Stange-Thomann N."/>
            <person name="Stavropoulos S."/>
            <person name="Stone C."/>
            <person name="Strader C."/>
            <person name="Tesfaye S."/>
            <person name="Thomson T."/>
            <person name="Thoulutsang Y."/>
            <person name="Thoulutsang D."/>
            <person name="Topham K."/>
            <person name="Topping I."/>
            <person name="Tsamla T."/>
            <person name="Vassiliev H."/>
            <person name="Vo A."/>
            <person name="Wangchuk T."/>
            <person name="Wangdi T."/>
            <person name="Weiand M."/>
            <person name="Wilkinson J."/>
            <person name="Wilson A."/>
            <person name="Yadav S."/>
            <person name="Young G."/>
            <person name="Yu Q."/>
            <person name="Zembek L."/>
            <person name="Zhong D."/>
            <person name="Zimmer A."/>
            <person name="Zwirko Z."/>
            <person name="Jaffe D.B."/>
            <person name="Alvarez P."/>
            <person name="Brockman W."/>
            <person name="Butler J."/>
            <person name="Chin C."/>
            <person name="Gnerre S."/>
            <person name="Grabherr M."/>
            <person name="Kleber M."/>
            <person name="Mauceli E."/>
            <person name="MacCallum I."/>
        </authorList>
    </citation>
    <scope>NUCLEOTIDE SEQUENCE [LARGE SCALE GENOMIC DNA]</scope>
    <source>
        <strain evidence="7">Tucson 14024-0371.13</strain>
    </source>
</reference>
<keyword evidence="7" id="KW-1185">Reference proteome</keyword>
<sequence length="992" mass="110111">MPVAEVQKSGRGRKPANSVTASTSAAAARRQKEAAAAAAAAAYATFSEEEELEAEAARSGGRPMDQDDDHDNDMEDEGIDEEDDLGDEEEEEPDSNETSDPEEQVEPPAFSLATLGLQRVGTAPPPKPKVQKAPILTLNARGMPARIRKRNRLFYDENIINDDKPLRMSLAPKRMPGRPPLSAGGGSVHKTPLTPSKVLKKRKGVVSRYMRSNDHGDTNAIIKEQQHQQLKSKKTPGKHGSASKYLSAGKLSGQGGIKGRGNPGKGTAAAAAAMAAAEEAATQAEAQALANKRLGQSIGLRLRNLLKLPKAHKWAIAEWFYSYIDKPLFDCGDEFMNHVNELAPRLGTRKLNRHEWVSIRRRMGRPRRCSANFFNEERRELDRKRQLIRTLQSRKPGEFKDSVLLSDMPDKIPMPLPLGTKVTARLRTPQDGIFAGTVAAYDSLNAMYRVTFERPGLGTHAIPDYEIVSENFHEMLPLHSFTKDFRPNLMSIYQTTNLGYPSNLSNSYLVKKEKGSAGQGVGGPGGGGGGGAAAAGNGYASPQKLATSNAAARNALSMKLNKSDPLLGQDSISESPIRQQLARHHHNYSSQLLEHLVHLEKHIQVKAERIQRLNKMNATAELAMGEMISQDENGDRHRRQIADNFQRQYAFNIVSIERINGELMFELTKVQELSTSLTRNPNVQAMISPTFLREECRAKAAHTVDDMNKGLVKNPRMIALLKNLTTLLIVTQSLGGDCDAAEVNKVLEGCIEEVRSNLVTMDNNDVFQKSVQMRLQFIAMDVTRSLEEQTISRLAEEALEEDADATAEGDESHKSEDDGQDGGSPKTPVRKTKAKDPKGQKSPKPSKVQKLLQSQDEDEDEDDEKEKEKESSPKSLKPVGESTPVKNQAMDTEDEEKLDGDKELQDLHDLQEHTEEEIDTEEHHLEPEEDEARSPNQATDDTQITIESMKESDEEFHTEEEEVEEEEEEEMIGLEQLKTDDEDMEEEFLYEK</sequence>
<dbReference type="GO" id="GO:0045944">
    <property type="term" value="P:positive regulation of transcription by RNA polymerase II"/>
    <property type="evidence" value="ECO:0007669"/>
    <property type="project" value="EnsemblMetazoa"/>
</dbReference>
<feature type="compositionally biased region" description="Gly residues" evidence="4">
    <location>
        <begin position="517"/>
        <end position="533"/>
    </location>
</feature>
<feature type="compositionally biased region" description="Acidic residues" evidence="4">
    <location>
        <begin position="800"/>
        <end position="809"/>
    </location>
</feature>
<dbReference type="OrthoDB" id="2339771at2759"/>
<dbReference type="SMART" id="SM01135">
    <property type="entry name" value="DIRP"/>
    <property type="match status" value="1"/>
</dbReference>
<feature type="region of interest" description="Disordered" evidence="4">
    <location>
        <begin position="800"/>
        <end position="992"/>
    </location>
</feature>
<dbReference type="HOGENOM" id="CLU_013763_1_0_1"/>
<dbReference type="GO" id="GO:0005654">
    <property type="term" value="C:nucleoplasm"/>
    <property type="evidence" value="ECO:0007669"/>
    <property type="project" value="TreeGrafter"/>
</dbReference>
<feature type="compositionally biased region" description="Acidic residues" evidence="4">
    <location>
        <begin position="980"/>
        <end position="992"/>
    </location>
</feature>
<dbReference type="PhylomeDB" id="B3MXG7"/>
<gene>
    <name evidence="6" type="primary">Dana\GF19452</name>
    <name evidence="6" type="synonym">dana_GLEANR_21493</name>
    <name evidence="6" type="ORF">GF19452</name>
</gene>
<feature type="compositionally biased region" description="Polar residues" evidence="4">
    <location>
        <begin position="934"/>
        <end position="946"/>
    </location>
</feature>
<evidence type="ECO:0000256" key="1">
    <source>
        <dbReference type="ARBA" id="ARBA00004123"/>
    </source>
</evidence>
<accession>B3MXG7</accession>
<dbReference type="FunCoup" id="B3MXG7">
    <property type="interactions" value="618"/>
</dbReference>
<dbReference type="STRING" id="7217.B3MXG7"/>
<feature type="compositionally biased region" description="Acidic residues" evidence="4">
    <location>
        <begin position="855"/>
        <end position="865"/>
    </location>
</feature>
<dbReference type="GO" id="GO:0070176">
    <property type="term" value="C:DRM complex"/>
    <property type="evidence" value="ECO:0007669"/>
    <property type="project" value="EnsemblMetazoa"/>
</dbReference>
<dbReference type="CTD" id="31153"/>